<protein>
    <submittedName>
        <fullName evidence="4">PL48 domain-containing protein</fullName>
    </submittedName>
</protein>
<evidence type="ECO:0000259" key="2">
    <source>
        <dbReference type="Pfam" id="PF15903"/>
    </source>
</evidence>
<sequence>MSRLQVEIKKIIGFSRLCEGDKFEVIIKHASQVQKCKGKIQSNKIQMWDNSKFIMICYPKYNIDFKVKELKFFGSKTLTKVSISTTVFYKKSTKTIIFALNPSGTLKLELKISLNPSPDPNITFKNIKKPKHINVEEKITNFSNSFSLSFMKSNVLFKNSYRISEKSYHSDDDLEDSFIIFDKVFPNLSRRNSFCKNKLNDSILCGKKQNTKSDETYIRLCANDFDYERDLNSTTSDCDFAQTNYFLKMIS</sequence>
<comment type="similarity">
    <text evidence="1">Belongs to the RIPOR family.</text>
</comment>
<evidence type="ECO:0000256" key="1">
    <source>
        <dbReference type="ARBA" id="ARBA00005744"/>
    </source>
</evidence>
<evidence type="ECO:0000313" key="4">
    <source>
        <dbReference type="WBParaSite" id="PTRK_0001140900.1"/>
    </source>
</evidence>
<organism evidence="3 4">
    <name type="scientific">Parastrongyloides trichosuri</name>
    <name type="common">Possum-specific nematode worm</name>
    <dbReference type="NCBI Taxonomy" id="131310"/>
    <lineage>
        <taxon>Eukaryota</taxon>
        <taxon>Metazoa</taxon>
        <taxon>Ecdysozoa</taxon>
        <taxon>Nematoda</taxon>
        <taxon>Chromadorea</taxon>
        <taxon>Rhabditida</taxon>
        <taxon>Tylenchina</taxon>
        <taxon>Panagrolaimomorpha</taxon>
        <taxon>Strongyloidoidea</taxon>
        <taxon>Strongyloididae</taxon>
        <taxon>Parastrongyloides</taxon>
    </lineage>
</organism>
<dbReference type="InterPro" id="IPR031780">
    <property type="entry name" value="FAM65_N"/>
</dbReference>
<dbReference type="PANTHER" id="PTHR15829:SF13">
    <property type="entry name" value="FAM65 N-TERMINAL DOMAIN-CONTAINING PROTEIN"/>
    <property type="match status" value="1"/>
</dbReference>
<dbReference type="Pfam" id="PF15903">
    <property type="entry name" value="PL48"/>
    <property type="match status" value="1"/>
</dbReference>
<dbReference type="STRING" id="131310.A0A0N4ZSC9"/>
<dbReference type="PANTHER" id="PTHR15829">
    <property type="entry name" value="PROTEIN KINASE PKN/PRK1, EFFECTOR"/>
    <property type="match status" value="1"/>
</dbReference>
<dbReference type="InterPro" id="IPR026136">
    <property type="entry name" value="RIPOR3"/>
</dbReference>
<dbReference type="Proteomes" id="UP000038045">
    <property type="component" value="Unplaced"/>
</dbReference>
<feature type="domain" description="FAM65 N-terminal" evidence="2">
    <location>
        <begin position="4"/>
        <end position="138"/>
    </location>
</feature>
<dbReference type="WBParaSite" id="PTRK_0001140900.1">
    <property type="protein sequence ID" value="PTRK_0001140900.1"/>
    <property type="gene ID" value="PTRK_0001140900"/>
</dbReference>
<accession>A0A0N4ZSC9</accession>
<keyword evidence="3" id="KW-1185">Reference proteome</keyword>
<reference evidence="4" key="1">
    <citation type="submission" date="2017-02" db="UniProtKB">
        <authorList>
            <consortium name="WormBaseParasite"/>
        </authorList>
    </citation>
    <scope>IDENTIFICATION</scope>
</reference>
<dbReference type="AlphaFoldDB" id="A0A0N4ZSC9"/>
<evidence type="ECO:0000313" key="3">
    <source>
        <dbReference type="Proteomes" id="UP000038045"/>
    </source>
</evidence>
<name>A0A0N4ZSC9_PARTI</name>
<proteinExistence type="inferred from homology"/>